<dbReference type="PANTHER" id="PTHR43654:SF1">
    <property type="entry name" value="ISOPENTENYL PHOSPHATE KINASE"/>
    <property type="match status" value="1"/>
</dbReference>
<evidence type="ECO:0000256" key="7">
    <source>
        <dbReference type="ARBA" id="ARBA00022840"/>
    </source>
</evidence>
<keyword evidence="4 8" id="KW-0808">Transferase</keyword>
<organism evidence="10 11">
    <name type="scientific">Limosilactobacillus gastricus DSM 16045</name>
    <dbReference type="NCBI Taxonomy" id="1423749"/>
    <lineage>
        <taxon>Bacteria</taxon>
        <taxon>Bacillati</taxon>
        <taxon>Bacillota</taxon>
        <taxon>Bacilli</taxon>
        <taxon>Lactobacillales</taxon>
        <taxon>Lactobacillaceae</taxon>
        <taxon>Limosilactobacillus</taxon>
    </lineage>
</organism>
<dbReference type="CDD" id="cd04242">
    <property type="entry name" value="AAK_G5K_ProB"/>
    <property type="match status" value="1"/>
</dbReference>
<feature type="binding site" evidence="8">
    <location>
        <position position="142"/>
    </location>
    <ligand>
        <name>substrate</name>
    </ligand>
</feature>
<dbReference type="InterPro" id="IPR001048">
    <property type="entry name" value="Asp/Glu/Uridylate_kinase"/>
</dbReference>
<dbReference type="PANTHER" id="PTHR43654">
    <property type="entry name" value="GLUTAMATE 5-KINASE"/>
    <property type="match status" value="1"/>
</dbReference>
<dbReference type="PRINTS" id="PR00474">
    <property type="entry name" value="GLU5KINASE"/>
</dbReference>
<evidence type="ECO:0000256" key="2">
    <source>
        <dbReference type="ARBA" id="ARBA00022605"/>
    </source>
</evidence>
<evidence type="ECO:0000256" key="6">
    <source>
        <dbReference type="ARBA" id="ARBA00022777"/>
    </source>
</evidence>
<dbReference type="GO" id="GO:0004349">
    <property type="term" value="F:glutamate 5-kinase activity"/>
    <property type="evidence" value="ECO:0007669"/>
    <property type="project" value="UniProtKB-UniRule"/>
</dbReference>
<dbReference type="PROSITE" id="PS00902">
    <property type="entry name" value="GLUTAMATE_5_KINASE"/>
    <property type="match status" value="1"/>
</dbReference>
<comment type="pathway">
    <text evidence="8">Amino-acid biosynthesis; L-proline biosynthesis; L-glutamate 5-semialdehyde from L-glutamate: step 1/2.</text>
</comment>
<dbReference type="Proteomes" id="UP000051739">
    <property type="component" value="Unassembled WGS sequence"/>
</dbReference>
<keyword evidence="5 8" id="KW-0547">Nucleotide-binding</keyword>
<reference evidence="10 11" key="1">
    <citation type="journal article" date="2015" name="Genome Announc.">
        <title>Expanding the biotechnology potential of lactobacilli through comparative genomics of 213 strains and associated genera.</title>
        <authorList>
            <person name="Sun Z."/>
            <person name="Harris H.M."/>
            <person name="McCann A."/>
            <person name="Guo C."/>
            <person name="Argimon S."/>
            <person name="Zhang W."/>
            <person name="Yang X."/>
            <person name="Jeffery I.B."/>
            <person name="Cooney J.C."/>
            <person name="Kagawa T.F."/>
            <person name="Liu W."/>
            <person name="Song Y."/>
            <person name="Salvetti E."/>
            <person name="Wrobel A."/>
            <person name="Rasinkangas P."/>
            <person name="Parkhill J."/>
            <person name="Rea M.C."/>
            <person name="O'Sullivan O."/>
            <person name="Ritari J."/>
            <person name="Douillard F.P."/>
            <person name="Paul Ross R."/>
            <person name="Yang R."/>
            <person name="Briner A.E."/>
            <person name="Felis G.E."/>
            <person name="de Vos W.M."/>
            <person name="Barrangou R."/>
            <person name="Klaenhammer T.R."/>
            <person name="Caufield P.W."/>
            <person name="Cui Y."/>
            <person name="Zhang H."/>
            <person name="O'Toole P.W."/>
        </authorList>
    </citation>
    <scope>NUCLEOTIDE SEQUENCE [LARGE SCALE GENOMIC DNA]</scope>
    <source>
        <strain evidence="10 11">DSM 16045</strain>
    </source>
</reference>
<dbReference type="InterPro" id="IPR005715">
    <property type="entry name" value="Glu_5kinase/COase_Synthase"/>
</dbReference>
<dbReference type="EMBL" id="AZFN01000004">
    <property type="protein sequence ID" value="KRM03206.1"/>
    <property type="molecule type" value="Genomic_DNA"/>
</dbReference>
<keyword evidence="2 8" id="KW-0028">Amino-acid biosynthesis</keyword>
<dbReference type="NCBIfam" id="TIGR01027">
    <property type="entry name" value="proB"/>
    <property type="match status" value="1"/>
</dbReference>
<keyword evidence="3 8" id="KW-0641">Proline biosynthesis</keyword>
<feature type="binding site" evidence="8">
    <location>
        <position position="55"/>
    </location>
    <ligand>
        <name>substrate</name>
    </ligand>
</feature>
<dbReference type="EC" id="2.7.2.11" evidence="8"/>
<dbReference type="Pfam" id="PF00696">
    <property type="entry name" value="AA_kinase"/>
    <property type="match status" value="1"/>
</dbReference>
<evidence type="ECO:0000256" key="8">
    <source>
        <dbReference type="HAMAP-Rule" id="MF_00456"/>
    </source>
</evidence>
<evidence type="ECO:0000256" key="4">
    <source>
        <dbReference type="ARBA" id="ARBA00022679"/>
    </source>
</evidence>
<dbReference type="InterPro" id="IPR001057">
    <property type="entry name" value="Glu/AcGlu_kinase"/>
</dbReference>
<evidence type="ECO:0000313" key="11">
    <source>
        <dbReference type="Proteomes" id="UP000051739"/>
    </source>
</evidence>
<sequence length="267" mass="29001">MAKLRQLKAKRIVIKVGTSTLITPNGKVNLRAIDQLSFVISGLVSQGKQVVLVTSGAIGVAMNEVGLEQRPKAIPSQQALAAIGQSRLITMYLERFTTYGQNISQILLTYDVLKDPETRQNALNSIEQLLKWGIVPIVNENDTVSVDEMDHQTTFGDNDQLSAKVAELINADLLIVLSDIDGLYDDNPHTNPDAKMMEEVHEITASIWEVAGGKGSKYGTGGMQTKLLAAQQMLENSKAMVLINGQDPSRIFDVIAGIPVGTLFQKG</sequence>
<evidence type="ECO:0000313" key="10">
    <source>
        <dbReference type="EMBL" id="KRM03206.1"/>
    </source>
</evidence>
<keyword evidence="6 8" id="KW-0418">Kinase</keyword>
<dbReference type="PIRSF" id="PIRSF000729">
    <property type="entry name" value="GK"/>
    <property type="match status" value="1"/>
</dbReference>
<feature type="binding site" evidence="8">
    <location>
        <begin position="178"/>
        <end position="179"/>
    </location>
    <ligand>
        <name>ATP</name>
        <dbReference type="ChEBI" id="CHEBI:30616"/>
    </ligand>
</feature>
<comment type="subcellular location">
    <subcellularLocation>
        <location evidence="8">Cytoplasm</location>
    </subcellularLocation>
</comment>
<dbReference type="PATRIC" id="fig|1423749.3.peg.1321"/>
<feature type="binding site" evidence="8">
    <location>
        <position position="15"/>
    </location>
    <ligand>
        <name>ATP</name>
        <dbReference type="ChEBI" id="CHEBI:30616"/>
    </ligand>
</feature>
<dbReference type="InterPro" id="IPR019797">
    <property type="entry name" value="Glutamate_5-kinase_CS"/>
</dbReference>
<dbReference type="SUPFAM" id="SSF53633">
    <property type="entry name" value="Carbamate kinase-like"/>
    <property type="match status" value="1"/>
</dbReference>
<evidence type="ECO:0000259" key="9">
    <source>
        <dbReference type="Pfam" id="PF00696"/>
    </source>
</evidence>
<dbReference type="InterPro" id="IPR011529">
    <property type="entry name" value="Glu_5kinase"/>
</dbReference>
<dbReference type="GO" id="GO:0005524">
    <property type="term" value="F:ATP binding"/>
    <property type="evidence" value="ECO:0007669"/>
    <property type="project" value="UniProtKB-KW"/>
</dbReference>
<keyword evidence="11" id="KW-1185">Reference proteome</keyword>
<feature type="domain" description="Aspartate/glutamate/uridylate kinase" evidence="9">
    <location>
        <begin position="10"/>
        <end position="242"/>
    </location>
</feature>
<name>A0A0R1VJX0_9LACO</name>
<comment type="caution">
    <text evidence="10">The sequence shown here is derived from an EMBL/GenBank/DDBJ whole genome shotgun (WGS) entry which is preliminary data.</text>
</comment>
<comment type="function">
    <text evidence="8">Catalyzes the transfer of a phosphate group to glutamate to form L-glutamate 5-phosphate.</text>
</comment>
<dbReference type="UniPathway" id="UPA00098">
    <property type="reaction ID" value="UER00359"/>
</dbReference>
<dbReference type="AlphaFoldDB" id="A0A0R1VJX0"/>
<dbReference type="HAMAP" id="MF_00456">
    <property type="entry name" value="ProB"/>
    <property type="match status" value="1"/>
</dbReference>
<protein>
    <recommendedName>
        <fullName evidence="8">Glutamate 5-kinase</fullName>
        <ecNumber evidence="8">2.7.2.11</ecNumber>
    </recommendedName>
    <alternativeName>
        <fullName evidence="8">Gamma-glutamyl kinase</fullName>
        <shortName evidence="8">GK</shortName>
    </alternativeName>
</protein>
<evidence type="ECO:0000256" key="3">
    <source>
        <dbReference type="ARBA" id="ARBA00022650"/>
    </source>
</evidence>
<keyword evidence="7 8" id="KW-0067">ATP-binding</keyword>
<gene>
    <name evidence="8" type="primary">proB</name>
    <name evidence="10" type="ORF">FC60_GL001290</name>
</gene>
<evidence type="ECO:0000256" key="5">
    <source>
        <dbReference type="ARBA" id="ARBA00022741"/>
    </source>
</evidence>
<evidence type="ECO:0000256" key="1">
    <source>
        <dbReference type="ARBA" id="ARBA00022490"/>
    </source>
</evidence>
<feature type="binding site" evidence="8">
    <location>
        <begin position="220"/>
        <end position="226"/>
    </location>
    <ligand>
        <name>ATP</name>
        <dbReference type="ChEBI" id="CHEBI:30616"/>
    </ligand>
</feature>
<dbReference type="FunFam" id="3.40.1160.10:FF:000018">
    <property type="entry name" value="Glutamate 5-kinase"/>
    <property type="match status" value="1"/>
</dbReference>
<feature type="binding site" evidence="8">
    <location>
        <position position="158"/>
    </location>
    <ligand>
        <name>substrate</name>
    </ligand>
</feature>
<dbReference type="InterPro" id="IPR036393">
    <property type="entry name" value="AceGlu_kinase-like_sf"/>
</dbReference>
<dbReference type="RefSeq" id="WP_056936802.1">
    <property type="nucleotide sequence ID" value="NZ_AZFN01000004.1"/>
</dbReference>
<dbReference type="GO" id="GO:0055129">
    <property type="term" value="P:L-proline biosynthetic process"/>
    <property type="evidence" value="ECO:0007669"/>
    <property type="project" value="UniProtKB-UniRule"/>
</dbReference>
<keyword evidence="1 8" id="KW-0963">Cytoplasm</keyword>
<dbReference type="Gene3D" id="3.40.1160.10">
    <property type="entry name" value="Acetylglutamate kinase-like"/>
    <property type="match status" value="1"/>
</dbReference>
<accession>A0A0R1VJX0</accession>
<dbReference type="GO" id="GO:0005829">
    <property type="term" value="C:cytosol"/>
    <property type="evidence" value="ECO:0007669"/>
    <property type="project" value="TreeGrafter"/>
</dbReference>
<comment type="similarity">
    <text evidence="8">Belongs to the glutamate 5-kinase family.</text>
</comment>
<comment type="catalytic activity">
    <reaction evidence="8">
        <text>L-glutamate + ATP = L-glutamyl 5-phosphate + ADP</text>
        <dbReference type="Rhea" id="RHEA:14877"/>
        <dbReference type="ChEBI" id="CHEBI:29985"/>
        <dbReference type="ChEBI" id="CHEBI:30616"/>
        <dbReference type="ChEBI" id="CHEBI:58274"/>
        <dbReference type="ChEBI" id="CHEBI:456216"/>
        <dbReference type="EC" id="2.7.2.11"/>
    </reaction>
</comment>
<proteinExistence type="inferred from homology"/>
<dbReference type="InterPro" id="IPR041739">
    <property type="entry name" value="G5K_ProB"/>
</dbReference>